<feature type="compositionally biased region" description="Polar residues" evidence="1">
    <location>
        <begin position="138"/>
        <end position="155"/>
    </location>
</feature>
<organism evidence="3 4">
    <name type="scientific">Paragonimus westermani</name>
    <dbReference type="NCBI Taxonomy" id="34504"/>
    <lineage>
        <taxon>Eukaryota</taxon>
        <taxon>Metazoa</taxon>
        <taxon>Spiralia</taxon>
        <taxon>Lophotrochozoa</taxon>
        <taxon>Platyhelminthes</taxon>
        <taxon>Trematoda</taxon>
        <taxon>Digenea</taxon>
        <taxon>Plagiorchiida</taxon>
        <taxon>Troglotremata</taxon>
        <taxon>Troglotrematidae</taxon>
        <taxon>Paragonimus</taxon>
    </lineage>
</organism>
<feature type="chain" id="PRO_5023918875" evidence="2">
    <location>
        <begin position="21"/>
        <end position="349"/>
    </location>
</feature>
<feature type="compositionally biased region" description="Low complexity" evidence="1">
    <location>
        <begin position="174"/>
        <end position="183"/>
    </location>
</feature>
<keyword evidence="2" id="KW-0732">Signal</keyword>
<protein>
    <submittedName>
        <fullName evidence="3">Uncharacterized protein</fullName>
    </submittedName>
</protein>
<evidence type="ECO:0000256" key="1">
    <source>
        <dbReference type="SAM" id="MobiDB-lite"/>
    </source>
</evidence>
<feature type="region of interest" description="Disordered" evidence="1">
    <location>
        <begin position="132"/>
        <end position="162"/>
    </location>
</feature>
<comment type="caution">
    <text evidence="3">The sequence shown here is derived from an EMBL/GenBank/DDBJ whole genome shotgun (WGS) entry which is preliminary data.</text>
</comment>
<reference evidence="3 4" key="1">
    <citation type="journal article" date="2019" name="Gigascience">
        <title>Whole-genome sequence of the oriental lung fluke Paragonimus westermani.</title>
        <authorList>
            <person name="Oey H."/>
            <person name="Zakrzewski M."/>
            <person name="Narain K."/>
            <person name="Devi K.R."/>
            <person name="Agatsuma T."/>
            <person name="Nawaratna S."/>
            <person name="Gobert G.N."/>
            <person name="Jones M.K."/>
            <person name="Ragan M.A."/>
            <person name="McManus D.P."/>
            <person name="Krause L."/>
        </authorList>
    </citation>
    <scope>NUCLEOTIDE SEQUENCE [LARGE SCALE GENOMIC DNA]</scope>
    <source>
        <strain evidence="3 4">IND2009</strain>
    </source>
</reference>
<dbReference type="Proteomes" id="UP000324629">
    <property type="component" value="Unassembled WGS sequence"/>
</dbReference>
<dbReference type="AlphaFoldDB" id="A0A5J4P1E0"/>
<feature type="signal peptide" evidence="2">
    <location>
        <begin position="1"/>
        <end position="20"/>
    </location>
</feature>
<dbReference type="EMBL" id="QNGE01000273">
    <property type="protein sequence ID" value="KAA3681128.1"/>
    <property type="molecule type" value="Genomic_DNA"/>
</dbReference>
<evidence type="ECO:0000313" key="3">
    <source>
        <dbReference type="EMBL" id="KAA3681128.1"/>
    </source>
</evidence>
<proteinExistence type="predicted"/>
<gene>
    <name evidence="3" type="ORF">DEA37_0011292</name>
</gene>
<evidence type="ECO:0000256" key="2">
    <source>
        <dbReference type="SAM" id="SignalP"/>
    </source>
</evidence>
<evidence type="ECO:0000313" key="4">
    <source>
        <dbReference type="Proteomes" id="UP000324629"/>
    </source>
</evidence>
<name>A0A5J4P1E0_9TREM</name>
<sequence>MFIRPYTYLCLVLIMVLLNGKPMQRVHPTAYNAVKTTGVRYPRRPEFMMADQPAAVDGNSGSCCKQDVCKEEKTKNVEITLNASGKVYVVERNGEKIIMAPAAGGNSGSCNTQIVASDDAIVITGVGACADNGKQEIEPTSTTADGESTATVTEPSTDDVTNVSDDRVTVVSDSSSCCTQSVTPSDITTVDGQDGVSSEAPDTTSTESGDDQTSTTEPVEPPKENVTADCNINVIIIVFPGIFGFYPYGQMQPAYRVSPLFVPSPMYQLPYEHDMLFRAAAYDAPLAARVCEALNTTQSQNANQTSRVSVLLNGGYCYQFALMKNPTSTGLPYNIMDVAPISCPHGVFP</sequence>
<keyword evidence="4" id="KW-1185">Reference proteome</keyword>
<feature type="region of interest" description="Disordered" evidence="1">
    <location>
        <begin position="174"/>
        <end position="225"/>
    </location>
</feature>
<accession>A0A5J4P1E0</accession>
<feature type="compositionally biased region" description="Polar residues" evidence="1">
    <location>
        <begin position="200"/>
        <end position="217"/>
    </location>
</feature>